<feature type="region of interest" description="Disordered" evidence="1">
    <location>
        <begin position="73"/>
        <end position="130"/>
    </location>
</feature>
<feature type="compositionally biased region" description="Polar residues" evidence="1">
    <location>
        <begin position="117"/>
        <end position="130"/>
    </location>
</feature>
<feature type="compositionally biased region" description="Basic and acidic residues" evidence="1">
    <location>
        <begin position="86"/>
        <end position="95"/>
    </location>
</feature>
<evidence type="ECO:0000313" key="3">
    <source>
        <dbReference type="Proteomes" id="UP001238496"/>
    </source>
</evidence>
<sequence>MQIIGTDIIAHHGANGGFTVEFRGDGEERVSVRMAATENGDLSRDNALEKAQVMLLQAARFGVSEIGDTEIDENLPREPSAAVESLRQEKQDKRTMQRGGTALQEGLEDTYPASDPVSATYTSTASGDKT</sequence>
<keyword evidence="3" id="KW-1185">Reference proteome</keyword>
<protein>
    <submittedName>
        <fullName evidence="2">Uncharacterized protein</fullName>
    </submittedName>
</protein>
<evidence type="ECO:0000313" key="2">
    <source>
        <dbReference type="EMBL" id="MDQ0423430.1"/>
    </source>
</evidence>
<dbReference type="RefSeq" id="WP_307377310.1">
    <property type="nucleotide sequence ID" value="NZ_JAUSUW010000020.1"/>
</dbReference>
<dbReference type="Proteomes" id="UP001238496">
    <property type="component" value="Unassembled WGS sequence"/>
</dbReference>
<comment type="caution">
    <text evidence="2">The sequence shown here is derived from an EMBL/GenBank/DDBJ whole genome shotgun (WGS) entry which is preliminary data.</text>
</comment>
<evidence type="ECO:0000256" key="1">
    <source>
        <dbReference type="SAM" id="MobiDB-lite"/>
    </source>
</evidence>
<proteinExistence type="predicted"/>
<name>A0ABU0GFM4_9HYPH</name>
<accession>A0ABU0GFM4</accession>
<gene>
    <name evidence="2" type="ORF">J2045_004482</name>
</gene>
<dbReference type="EMBL" id="JAUSUW010000020">
    <property type="protein sequence ID" value="MDQ0423430.1"/>
    <property type="molecule type" value="Genomic_DNA"/>
</dbReference>
<reference evidence="2 3" key="1">
    <citation type="submission" date="2023-07" db="EMBL/GenBank/DDBJ databases">
        <title>Genomic Encyclopedia of Type Strains, Phase IV (KMG-IV): sequencing the most valuable type-strain genomes for metagenomic binning, comparative biology and taxonomic classification.</title>
        <authorList>
            <person name="Goeker M."/>
        </authorList>
    </citation>
    <scope>NUCLEOTIDE SEQUENCE [LARGE SCALE GENOMIC DNA]</scope>
    <source>
        <strain evidence="2 3">DSM 1111</strain>
    </source>
</reference>
<organism evidence="2 3">
    <name type="scientific">Peteryoungia aggregata LMG 23059</name>
    <dbReference type="NCBI Taxonomy" id="1368425"/>
    <lineage>
        <taxon>Bacteria</taxon>
        <taxon>Pseudomonadati</taxon>
        <taxon>Pseudomonadota</taxon>
        <taxon>Alphaproteobacteria</taxon>
        <taxon>Hyphomicrobiales</taxon>
        <taxon>Rhizobiaceae</taxon>
        <taxon>Peteryoungia</taxon>
    </lineage>
</organism>